<dbReference type="Proteomes" id="UP000736335">
    <property type="component" value="Unassembled WGS sequence"/>
</dbReference>
<accession>A0A9P6HLL7</accession>
<dbReference type="EMBL" id="WIUZ02000003">
    <property type="protein sequence ID" value="KAF9789546.1"/>
    <property type="molecule type" value="Genomic_DNA"/>
</dbReference>
<organism evidence="1 2">
    <name type="scientific">Thelephora terrestris</name>
    <dbReference type="NCBI Taxonomy" id="56493"/>
    <lineage>
        <taxon>Eukaryota</taxon>
        <taxon>Fungi</taxon>
        <taxon>Dikarya</taxon>
        <taxon>Basidiomycota</taxon>
        <taxon>Agaricomycotina</taxon>
        <taxon>Agaricomycetes</taxon>
        <taxon>Thelephorales</taxon>
        <taxon>Thelephoraceae</taxon>
        <taxon>Thelephora</taxon>
    </lineage>
</organism>
<evidence type="ECO:0000313" key="1">
    <source>
        <dbReference type="EMBL" id="KAF9789546.1"/>
    </source>
</evidence>
<sequence>MCRAYTSVALRDGNALKKLIGPLRFPNVQWHPLTIQTLVVLKSTASNYSLAYKRRQVTLYPDSSLSPTAHYFPSQLMWISMSQWGNHQSQHLPRGMNLRSQAAICAKAIIFHRRTCSCFVSELPLTPVAASVRTKSEYNAPPAFSDTATILAPVGTGLHLVLFSTTLLYVSLFAFARVAWGGSVSHPDGARLEVTSKRRVHDGVWAPPFPSIMHHRW</sequence>
<gene>
    <name evidence="1" type="ORF">BJ322DRAFT_542545</name>
</gene>
<keyword evidence="2" id="KW-1185">Reference proteome</keyword>
<protein>
    <submittedName>
        <fullName evidence="1">Uncharacterized protein</fullName>
    </submittedName>
</protein>
<name>A0A9P6HLL7_9AGAM</name>
<comment type="caution">
    <text evidence="1">The sequence shown here is derived from an EMBL/GenBank/DDBJ whole genome shotgun (WGS) entry which is preliminary data.</text>
</comment>
<dbReference type="AlphaFoldDB" id="A0A9P6HLL7"/>
<evidence type="ECO:0000313" key="2">
    <source>
        <dbReference type="Proteomes" id="UP000736335"/>
    </source>
</evidence>
<reference evidence="1" key="1">
    <citation type="journal article" date="2020" name="Nat. Commun.">
        <title>Large-scale genome sequencing of mycorrhizal fungi provides insights into the early evolution of symbiotic traits.</title>
        <authorList>
            <person name="Miyauchi S."/>
            <person name="Kiss E."/>
            <person name="Kuo A."/>
            <person name="Drula E."/>
            <person name="Kohler A."/>
            <person name="Sanchez-Garcia M."/>
            <person name="Morin E."/>
            <person name="Andreopoulos B."/>
            <person name="Barry K.W."/>
            <person name="Bonito G."/>
            <person name="Buee M."/>
            <person name="Carver A."/>
            <person name="Chen C."/>
            <person name="Cichocki N."/>
            <person name="Clum A."/>
            <person name="Culley D."/>
            <person name="Crous P.W."/>
            <person name="Fauchery L."/>
            <person name="Girlanda M."/>
            <person name="Hayes R.D."/>
            <person name="Keri Z."/>
            <person name="LaButti K."/>
            <person name="Lipzen A."/>
            <person name="Lombard V."/>
            <person name="Magnuson J."/>
            <person name="Maillard F."/>
            <person name="Murat C."/>
            <person name="Nolan M."/>
            <person name="Ohm R.A."/>
            <person name="Pangilinan J."/>
            <person name="Pereira M.F."/>
            <person name="Perotto S."/>
            <person name="Peter M."/>
            <person name="Pfister S."/>
            <person name="Riley R."/>
            <person name="Sitrit Y."/>
            <person name="Stielow J.B."/>
            <person name="Szollosi G."/>
            <person name="Zifcakova L."/>
            <person name="Stursova M."/>
            <person name="Spatafora J.W."/>
            <person name="Tedersoo L."/>
            <person name="Vaario L.M."/>
            <person name="Yamada A."/>
            <person name="Yan M."/>
            <person name="Wang P."/>
            <person name="Xu J."/>
            <person name="Bruns T."/>
            <person name="Baldrian P."/>
            <person name="Vilgalys R."/>
            <person name="Dunand C."/>
            <person name="Henrissat B."/>
            <person name="Grigoriev I.V."/>
            <person name="Hibbett D."/>
            <person name="Nagy L.G."/>
            <person name="Martin F.M."/>
        </authorList>
    </citation>
    <scope>NUCLEOTIDE SEQUENCE</scope>
    <source>
        <strain evidence="1">UH-Tt-Lm1</strain>
    </source>
</reference>
<proteinExistence type="predicted"/>
<reference evidence="1" key="2">
    <citation type="submission" date="2020-11" db="EMBL/GenBank/DDBJ databases">
        <authorList>
            <consortium name="DOE Joint Genome Institute"/>
            <person name="Kuo A."/>
            <person name="Miyauchi S."/>
            <person name="Kiss E."/>
            <person name="Drula E."/>
            <person name="Kohler A."/>
            <person name="Sanchez-Garcia M."/>
            <person name="Andreopoulos B."/>
            <person name="Barry K.W."/>
            <person name="Bonito G."/>
            <person name="Buee M."/>
            <person name="Carver A."/>
            <person name="Chen C."/>
            <person name="Cichocki N."/>
            <person name="Clum A."/>
            <person name="Culley D."/>
            <person name="Crous P.W."/>
            <person name="Fauchery L."/>
            <person name="Girlanda M."/>
            <person name="Hayes R."/>
            <person name="Keri Z."/>
            <person name="Labutti K."/>
            <person name="Lipzen A."/>
            <person name="Lombard V."/>
            <person name="Magnuson J."/>
            <person name="Maillard F."/>
            <person name="Morin E."/>
            <person name="Murat C."/>
            <person name="Nolan M."/>
            <person name="Ohm R."/>
            <person name="Pangilinan J."/>
            <person name="Pereira M."/>
            <person name="Perotto S."/>
            <person name="Peter M."/>
            <person name="Riley R."/>
            <person name="Sitrit Y."/>
            <person name="Stielow B."/>
            <person name="Szollosi G."/>
            <person name="Zifcakova L."/>
            <person name="Stursova M."/>
            <person name="Spatafora J.W."/>
            <person name="Tedersoo L."/>
            <person name="Vaario L.-M."/>
            <person name="Yamada A."/>
            <person name="Yan M."/>
            <person name="Wang P."/>
            <person name="Xu J."/>
            <person name="Bruns T."/>
            <person name="Baldrian P."/>
            <person name="Vilgalys R."/>
            <person name="Henrissat B."/>
            <person name="Grigoriev I.V."/>
            <person name="Hibbett D."/>
            <person name="Nagy L.G."/>
            <person name="Martin F.M."/>
        </authorList>
    </citation>
    <scope>NUCLEOTIDE SEQUENCE</scope>
    <source>
        <strain evidence="1">UH-Tt-Lm1</strain>
    </source>
</reference>